<dbReference type="RefSeq" id="WP_121698060.1">
    <property type="nucleotide sequence ID" value="NZ_JBCLPP010000022.1"/>
</dbReference>
<gene>
    <name evidence="1" type="ORF">AAK873_08860</name>
</gene>
<proteinExistence type="predicted"/>
<comment type="caution">
    <text evidence="1">The sequence shown here is derived from an EMBL/GenBank/DDBJ whole genome shotgun (WGS) entry which is preliminary data.</text>
</comment>
<evidence type="ECO:0008006" key="3">
    <source>
        <dbReference type="Google" id="ProtNLM"/>
    </source>
</evidence>
<name>A0ABV4CWE3_9BACT</name>
<evidence type="ECO:0000313" key="1">
    <source>
        <dbReference type="EMBL" id="MEY8245719.1"/>
    </source>
</evidence>
<sequence length="253" mass="28898">MNYTPNIRKSAQTFANVLLKAKEWFASLSKTEQQKLIDELEHGAGLLTNIRQLNAYIAKYGEIHQAKLLHAYEKIPSKVWYEGGITVIDYGCGQGIAEMVLSDYMASRYVDNDHIKGFILIEPSRTNLQRCIGHVNAFFSESKISAVCKKDNQINKDDINPESTTVIHLFSNVIDLDDFDGNAVLSVLNEDKSHNNIIVCVSPYYQEATRGKRIKEFGDKLQGYSLVYKLEKHTDDWDKPYSCQIYIFVSSYY</sequence>
<reference evidence="1 2" key="1">
    <citation type="submission" date="2024-03" db="EMBL/GenBank/DDBJ databases">
        <title>Mouse gut bacterial collection (mGBC) of GemPharmatech.</title>
        <authorList>
            <person name="He Y."/>
            <person name="Dong L."/>
            <person name="Wu D."/>
            <person name="Gao X."/>
            <person name="Lin Z."/>
        </authorList>
    </citation>
    <scope>NUCLEOTIDE SEQUENCE [LARGE SCALE GENOMIC DNA]</scope>
    <source>
        <strain evidence="1 2">54-13</strain>
    </source>
</reference>
<dbReference type="EMBL" id="JBCLPP010000022">
    <property type="protein sequence ID" value="MEY8245719.1"/>
    <property type="molecule type" value="Genomic_DNA"/>
</dbReference>
<evidence type="ECO:0000313" key="2">
    <source>
        <dbReference type="Proteomes" id="UP001565200"/>
    </source>
</evidence>
<dbReference type="Proteomes" id="UP001565200">
    <property type="component" value="Unassembled WGS sequence"/>
</dbReference>
<organism evidence="1 2">
    <name type="scientific">Heminiphilus faecis</name>
    <dbReference type="NCBI Taxonomy" id="2601703"/>
    <lineage>
        <taxon>Bacteria</taxon>
        <taxon>Pseudomonadati</taxon>
        <taxon>Bacteroidota</taxon>
        <taxon>Bacteroidia</taxon>
        <taxon>Bacteroidales</taxon>
        <taxon>Muribaculaceae</taxon>
        <taxon>Heminiphilus</taxon>
    </lineage>
</organism>
<keyword evidence="2" id="KW-1185">Reference proteome</keyword>
<protein>
    <recommendedName>
        <fullName evidence="3">DOT1 domain-containing protein</fullName>
    </recommendedName>
</protein>
<accession>A0ABV4CWE3</accession>